<comment type="caution">
    <text evidence="1">The sequence shown here is derived from an EMBL/GenBank/DDBJ whole genome shotgun (WGS) entry which is preliminary data.</text>
</comment>
<reference evidence="1" key="1">
    <citation type="submission" date="2019-08" db="EMBL/GenBank/DDBJ databases">
        <authorList>
            <person name="Kucharzyk K."/>
            <person name="Murdoch R.W."/>
            <person name="Higgins S."/>
            <person name="Loffler F."/>
        </authorList>
    </citation>
    <scope>NUCLEOTIDE SEQUENCE</scope>
</reference>
<accession>A0A645IVB2</accession>
<name>A0A645IVB2_9ZZZZ</name>
<gene>
    <name evidence="1" type="ORF">SDC9_200000</name>
</gene>
<sequence>MAERAYFLCNALGQLLQAVAQHFVIVTASGVDGDDAFFGTLEPVPFHGLPAVPGHARQIIHARRDHAHRAGN</sequence>
<evidence type="ECO:0000313" key="1">
    <source>
        <dbReference type="EMBL" id="MPN52344.1"/>
    </source>
</evidence>
<dbReference type="EMBL" id="VSSQ01118358">
    <property type="protein sequence ID" value="MPN52344.1"/>
    <property type="molecule type" value="Genomic_DNA"/>
</dbReference>
<dbReference type="AlphaFoldDB" id="A0A645IVB2"/>
<organism evidence="1">
    <name type="scientific">bioreactor metagenome</name>
    <dbReference type="NCBI Taxonomy" id="1076179"/>
    <lineage>
        <taxon>unclassified sequences</taxon>
        <taxon>metagenomes</taxon>
        <taxon>ecological metagenomes</taxon>
    </lineage>
</organism>
<protein>
    <submittedName>
        <fullName evidence="1">Uncharacterized protein</fullName>
    </submittedName>
</protein>
<proteinExistence type="predicted"/>